<dbReference type="EMBL" id="GG664815">
    <property type="protein sequence ID" value="KNC38002.1"/>
    <property type="molecule type" value="Genomic_DNA"/>
</dbReference>
<reference evidence="2" key="2">
    <citation type="submission" date="2015-07" db="EMBL/GenBank/DDBJ databases">
        <title>The genome sequence of Plasmodium falciparum RAJ116.</title>
        <authorList>
            <consortium name="The Broad Institute Genome Sequencing Platform"/>
            <person name="Volkman S.K."/>
            <person name="Neafsey D.E."/>
            <person name="Dash A.P."/>
            <person name="Chitnis C.E."/>
            <person name="Hartl D.L."/>
            <person name="Young S.K."/>
            <person name="Kodira C.D."/>
            <person name="Zeng Q."/>
            <person name="Koehrsen M."/>
            <person name="Godfrey P."/>
            <person name="Alvarado L."/>
            <person name="Berlin A."/>
            <person name="Borenstein D."/>
            <person name="Chen Z."/>
            <person name="Engels R."/>
            <person name="Freedman E."/>
            <person name="Gellesch M."/>
            <person name="Goldberg J."/>
            <person name="Griggs A."/>
            <person name="Gujja S."/>
            <person name="Heiman D."/>
            <person name="Hepburn T."/>
            <person name="Howarth C."/>
            <person name="Jen D."/>
            <person name="Larson L."/>
            <person name="Lewis B."/>
            <person name="Mehta T."/>
            <person name="Park D."/>
            <person name="Pearson M."/>
            <person name="Roberts A."/>
            <person name="Saif S."/>
            <person name="Shea T."/>
            <person name="Shenoy N."/>
            <person name="Sisk P."/>
            <person name="Stolte C."/>
            <person name="Sykes S."/>
            <person name="Walk T."/>
            <person name="White J."/>
            <person name="Yandava C."/>
            <person name="Wirth D.F."/>
            <person name="Nusbaum C."/>
            <person name="Birren B."/>
        </authorList>
    </citation>
    <scope>NUCLEOTIDE SEQUENCE [LARGE SCALE GENOMIC DNA]</scope>
    <source>
        <strain evidence="2">RAJ116</strain>
    </source>
</reference>
<dbReference type="Proteomes" id="UP000054566">
    <property type="component" value="Unassembled WGS sequence"/>
</dbReference>
<reference evidence="2" key="1">
    <citation type="submission" date="2015-07" db="EMBL/GenBank/DDBJ databases">
        <title>Annotation of Plasmodium falciparum RAJ116.</title>
        <authorList>
            <consortium name="The Broad Institute Genome Sequencing Platform"/>
            <person name="Volkman S.K."/>
            <person name="Neafsey D.E."/>
            <person name="Dash A.P."/>
            <person name="Chitnis C.E."/>
            <person name="Hartl D.L."/>
            <person name="Young S.K."/>
            <person name="Zeng Q."/>
            <person name="Koehrsen M."/>
            <person name="Alvarado L."/>
            <person name="Berlin A."/>
            <person name="Borenstein D."/>
            <person name="Chapman S.B."/>
            <person name="Chen Z."/>
            <person name="Engels R."/>
            <person name="Freedman E."/>
            <person name="Gellesch M."/>
            <person name="Goldberg J."/>
            <person name="Griggs A."/>
            <person name="Gujja S."/>
            <person name="Heilman E.R."/>
            <person name="Heiman D.I."/>
            <person name="Howarth C."/>
            <person name="Jen D."/>
            <person name="Larson L."/>
            <person name="Mehta T."/>
            <person name="Neiman D."/>
            <person name="Park D."/>
            <person name="Pearson M."/>
            <person name="Roberts A."/>
            <person name="Saif S."/>
            <person name="Shea T."/>
            <person name="Shenoy N."/>
            <person name="Sisk P."/>
            <person name="Stolte C."/>
            <person name="Sykes S."/>
            <person name="Walk T."/>
            <person name="White J."/>
            <person name="Yandava C."/>
            <person name="Haas B."/>
            <person name="Henn M.R."/>
            <person name="Nusbaum C."/>
            <person name="Birren B."/>
        </authorList>
    </citation>
    <scope>NUCLEOTIDE SEQUENCE [LARGE SCALE GENOMIC DNA]</scope>
    <source>
        <strain evidence="2">RAJ116</strain>
    </source>
</reference>
<sequence>MSYVGPYCECKCNIGHKVGSSWYNNDDINDVIKHEFGSSEYNNDDISDDSSKKGLMIDMIMQVSATLDLDLYNNDDISDDSSKKLVINDIIVHVSAPEETEL</sequence>
<evidence type="ECO:0000313" key="2">
    <source>
        <dbReference type="Proteomes" id="UP000054566"/>
    </source>
</evidence>
<protein>
    <submittedName>
        <fullName evidence="1">Uncharacterized protein</fullName>
    </submittedName>
</protein>
<dbReference type="AlphaFoldDB" id="A0A0L0D0G4"/>
<accession>A0A0L0D0G4</accession>
<proteinExistence type="predicted"/>
<name>A0A0L0D0G4_PLAFA</name>
<gene>
    <name evidence="1" type="ORF">PFLG_03010</name>
</gene>
<organism evidence="1 2">
    <name type="scientific">Plasmodium falciparum RAJ116</name>
    <dbReference type="NCBI Taxonomy" id="580058"/>
    <lineage>
        <taxon>Eukaryota</taxon>
        <taxon>Sar</taxon>
        <taxon>Alveolata</taxon>
        <taxon>Apicomplexa</taxon>
        <taxon>Aconoidasida</taxon>
        <taxon>Haemosporida</taxon>
        <taxon>Plasmodiidae</taxon>
        <taxon>Plasmodium</taxon>
        <taxon>Plasmodium (Laverania)</taxon>
    </lineage>
</organism>
<feature type="non-terminal residue" evidence="1">
    <location>
        <position position="102"/>
    </location>
</feature>
<evidence type="ECO:0000313" key="1">
    <source>
        <dbReference type="EMBL" id="KNC38002.1"/>
    </source>
</evidence>